<keyword evidence="1" id="KW-0238">DNA-binding</keyword>
<dbReference type="CDD" id="cd00090">
    <property type="entry name" value="HTH_ARSR"/>
    <property type="match status" value="1"/>
</dbReference>
<dbReference type="InterPro" id="IPR036388">
    <property type="entry name" value="WH-like_DNA-bd_sf"/>
</dbReference>
<dbReference type="OrthoDB" id="9788770at2"/>
<gene>
    <name evidence="2" type="ORF">CGZ90_04850</name>
</gene>
<dbReference type="EMBL" id="NOII01000001">
    <property type="protein sequence ID" value="OYD59231.1"/>
    <property type="molecule type" value="Genomic_DNA"/>
</dbReference>
<reference evidence="2 3" key="1">
    <citation type="submission" date="2017-07" db="EMBL/GenBank/DDBJ databases">
        <title>Fictibacillus sp. nov. GDSW-R2A3 Genome sequencing and assembly.</title>
        <authorList>
            <person name="Mayilraj S."/>
        </authorList>
    </citation>
    <scope>NUCLEOTIDE SEQUENCE [LARGE SCALE GENOMIC DNA]</scope>
    <source>
        <strain evidence="2 3">GDSW-R2A3</strain>
    </source>
</reference>
<proteinExistence type="predicted"/>
<evidence type="ECO:0000313" key="2">
    <source>
        <dbReference type="EMBL" id="OYD59231.1"/>
    </source>
</evidence>
<name>A0A235FD63_9BACL</name>
<organism evidence="2 3">
    <name type="scientific">Fictibacillus aquaticus</name>
    <dbReference type="NCBI Taxonomy" id="2021314"/>
    <lineage>
        <taxon>Bacteria</taxon>
        <taxon>Bacillati</taxon>
        <taxon>Bacillota</taxon>
        <taxon>Bacilli</taxon>
        <taxon>Bacillales</taxon>
        <taxon>Fictibacillaceae</taxon>
        <taxon>Fictibacillus</taxon>
    </lineage>
</organism>
<dbReference type="Pfam" id="PF12840">
    <property type="entry name" value="HTH_20"/>
    <property type="match status" value="1"/>
</dbReference>
<comment type="caution">
    <text evidence="2">The sequence shown here is derived from an EMBL/GenBank/DDBJ whole genome shotgun (WGS) entry which is preliminary data.</text>
</comment>
<evidence type="ECO:0008006" key="4">
    <source>
        <dbReference type="Google" id="ProtNLM"/>
    </source>
</evidence>
<evidence type="ECO:0000313" key="3">
    <source>
        <dbReference type="Proteomes" id="UP000215059"/>
    </source>
</evidence>
<dbReference type="GO" id="GO:0003677">
    <property type="term" value="F:DNA binding"/>
    <property type="evidence" value="ECO:0007669"/>
    <property type="project" value="UniProtKB-KW"/>
</dbReference>
<dbReference type="RefSeq" id="WP_094251192.1">
    <property type="nucleotide sequence ID" value="NZ_JBHLXL010000001.1"/>
</dbReference>
<dbReference type="AlphaFoldDB" id="A0A235FD63"/>
<dbReference type="SUPFAM" id="SSF46785">
    <property type="entry name" value="Winged helix' DNA-binding domain"/>
    <property type="match status" value="1"/>
</dbReference>
<accession>A0A235FD63</accession>
<protein>
    <recommendedName>
        <fullName evidence="4">ArsR family transcriptional regulator</fullName>
    </recommendedName>
</protein>
<dbReference type="InterPro" id="IPR011991">
    <property type="entry name" value="ArsR-like_HTH"/>
</dbReference>
<evidence type="ECO:0000256" key="1">
    <source>
        <dbReference type="ARBA" id="ARBA00023125"/>
    </source>
</evidence>
<dbReference type="InterPro" id="IPR036390">
    <property type="entry name" value="WH_DNA-bd_sf"/>
</dbReference>
<keyword evidence="3" id="KW-1185">Reference proteome</keyword>
<dbReference type="Gene3D" id="1.10.10.10">
    <property type="entry name" value="Winged helix-like DNA-binding domain superfamily/Winged helix DNA-binding domain"/>
    <property type="match status" value="1"/>
</dbReference>
<dbReference type="Proteomes" id="UP000215059">
    <property type="component" value="Unassembled WGS sequence"/>
</dbReference>
<sequence length="200" mass="22575">MKPKQIKETFLVTDPEQAACLLHPVRSEMISLLKDPASATELSKAMNETPQKLNYHLKTLEKLGLVYRSGTRNVRNLVEVMYQAAGKSFILSDCLGMPQEKIQKLKDQSALAHVLALTDKMKADAVSLMEQADEEEVPTAIMEAVIQLSSRQQRSQFMQDYTDMLKKLIERYQAVDNEQSTPYQVSLAVYPIPKGGRNDE</sequence>